<keyword evidence="1" id="KW-1133">Transmembrane helix</keyword>
<evidence type="ECO:0000313" key="2">
    <source>
        <dbReference type="EMBL" id="MDN4487229.1"/>
    </source>
</evidence>
<evidence type="ECO:0000256" key="1">
    <source>
        <dbReference type="SAM" id="Phobius"/>
    </source>
</evidence>
<dbReference type="Proteomes" id="UP001172737">
    <property type="component" value="Unassembled WGS sequence"/>
</dbReference>
<keyword evidence="3" id="KW-1185">Reference proteome</keyword>
<organism evidence="2 3">
    <name type="scientific">Demequina lignilytica</name>
    <dbReference type="NCBI Taxonomy" id="3051663"/>
    <lineage>
        <taxon>Bacteria</taxon>
        <taxon>Bacillati</taxon>
        <taxon>Actinomycetota</taxon>
        <taxon>Actinomycetes</taxon>
        <taxon>Micrococcales</taxon>
        <taxon>Demequinaceae</taxon>
        <taxon>Demequina</taxon>
    </lineage>
</organism>
<dbReference type="AlphaFoldDB" id="A0AAW7M1F9"/>
<protein>
    <submittedName>
        <fullName evidence="2">YesL family protein</fullName>
    </submittedName>
</protein>
<proteinExistence type="predicted"/>
<feature type="transmembrane region" description="Helical" evidence="1">
    <location>
        <begin position="102"/>
        <end position="128"/>
    </location>
</feature>
<feature type="transmembrane region" description="Helical" evidence="1">
    <location>
        <begin position="75"/>
        <end position="96"/>
    </location>
</feature>
<name>A0AAW7M1F9_9MICO</name>
<gene>
    <name evidence="2" type="ORF">QQX10_03510</name>
</gene>
<sequence>MNIDPESRSVQGLTMFLHFVALNVLFIVLCIPVVTIGAATSALLEVMIKYSDDERGRPLEDFLPAFKRNFRPATAVYLALLVPFVLLTFAAVFWFAQETTVSTILSLVALLVAAYLVAAFTHGMALVARYRNTFRQTLRNALLLPAAEPVRTIGLLLIPATVASITMIFPPFAFIVLSIGFAMMAYASAFLYRNIFSRHA</sequence>
<dbReference type="EMBL" id="JAUHPX010000002">
    <property type="protein sequence ID" value="MDN4487229.1"/>
    <property type="molecule type" value="Genomic_DNA"/>
</dbReference>
<dbReference type="RefSeq" id="WP_301118301.1">
    <property type="nucleotide sequence ID" value="NZ_JAUHPX010000002.1"/>
</dbReference>
<feature type="transmembrane region" description="Helical" evidence="1">
    <location>
        <begin position="20"/>
        <end position="48"/>
    </location>
</feature>
<keyword evidence="1" id="KW-0812">Transmembrane</keyword>
<accession>A0AAW7M1F9</accession>
<dbReference type="Pfam" id="PF04854">
    <property type="entry name" value="DUF624"/>
    <property type="match status" value="1"/>
</dbReference>
<dbReference type="InterPro" id="IPR006938">
    <property type="entry name" value="DUF624"/>
</dbReference>
<comment type="caution">
    <text evidence="2">The sequence shown here is derived from an EMBL/GenBank/DDBJ whole genome shotgun (WGS) entry which is preliminary data.</text>
</comment>
<feature type="transmembrane region" description="Helical" evidence="1">
    <location>
        <begin position="174"/>
        <end position="192"/>
    </location>
</feature>
<reference evidence="2" key="1">
    <citation type="submission" date="2023-06" db="EMBL/GenBank/DDBJ databases">
        <title>Sysu t00039.</title>
        <authorList>
            <person name="Gao L."/>
            <person name="Fang B.-Z."/>
            <person name="Li W.-J."/>
        </authorList>
    </citation>
    <scope>NUCLEOTIDE SEQUENCE</scope>
    <source>
        <strain evidence="2">SYSU T00039</strain>
    </source>
</reference>
<evidence type="ECO:0000313" key="3">
    <source>
        <dbReference type="Proteomes" id="UP001172737"/>
    </source>
</evidence>
<feature type="transmembrane region" description="Helical" evidence="1">
    <location>
        <begin position="149"/>
        <end position="168"/>
    </location>
</feature>
<keyword evidence="1" id="KW-0472">Membrane</keyword>